<proteinExistence type="predicted"/>
<gene>
    <name evidence="2" type="ORF">BgAZ_200350</name>
</gene>
<dbReference type="AlphaFoldDB" id="A0AAD8LJ34"/>
<dbReference type="PANTHER" id="PTHR11200">
    <property type="entry name" value="INOSITOL 5-PHOSPHATASE"/>
    <property type="match status" value="1"/>
</dbReference>
<dbReference type="EMBL" id="JAVEPI010000002">
    <property type="protein sequence ID" value="KAK1443159.1"/>
    <property type="molecule type" value="Genomic_DNA"/>
</dbReference>
<sequence length="690" mass="77900">MAADNNPTKNNEAGACDEYKYVTVKERVKRYDDRICQPSDDTANCLSPSLAHAKCSATQHYEETSPLSAAPSYNYMEGTVPCKMHRYSSSSHCEDNRDLSALPVRIFVGTWNCVYQDIEESMIVKPVRKDQHLSHRITRSVVTLSHWLTHVFHRFGHEHFEHDKRHDGGQHSIPVGNQRSCKYCVTKRTGRIHSTGCVSAAYSDNFDVAACETCHRDKARKDFSHVSDDKSERRLIIDYMHNDINLKGAVDATAKTYIASLMGVLPPQAETPLHCVTPSTTGDTDEVDPHTGIHGSGGCIKGHGIDDNIKVRTPFIDNSDWSESTNSISPPETQMALRYVLRNTEPALTVRRSTMQLKPLTEEDGEPLHDWIQTGYDVYIIALQETLSSSIFTSITKYLQRHSEDDFERVPLEEYKISGYGDGAFLHMKSTSIAVWVKKSLLTSGKAKIVKSKVIPLSVINRSKGVVTFQMNVLGQKIGVVGCHMPTRYHEREKAAAYILKKLPEVYGGAGASLKDVFHHVLWTGDFNFRVGDISAQNALDLLNNNMRDQLFSYDEFNRGRALTLHSMNFVEGEVRFFPTYKKRDDRDVVDRSRSNWADEEYHTRYATQWYKGRNIKERVPSWTDRVLKWSVPDLHNCLIIDDDSYRAAQPSVKNILLASDHSPVGCGLVMWPSRSSVLGKGNNLDTTTS</sequence>
<dbReference type="Pfam" id="PF22669">
    <property type="entry name" value="Exo_endo_phos2"/>
    <property type="match status" value="1"/>
</dbReference>
<evidence type="ECO:0000259" key="1">
    <source>
        <dbReference type="SMART" id="SM00128"/>
    </source>
</evidence>
<dbReference type="Proteomes" id="UP001230268">
    <property type="component" value="Unassembled WGS sequence"/>
</dbReference>
<dbReference type="SMART" id="SM00128">
    <property type="entry name" value="IPPc"/>
    <property type="match status" value="1"/>
</dbReference>
<organism evidence="2 3">
    <name type="scientific">Babesia gibsoni</name>
    <dbReference type="NCBI Taxonomy" id="33632"/>
    <lineage>
        <taxon>Eukaryota</taxon>
        <taxon>Sar</taxon>
        <taxon>Alveolata</taxon>
        <taxon>Apicomplexa</taxon>
        <taxon>Aconoidasida</taxon>
        <taxon>Piroplasmida</taxon>
        <taxon>Babesiidae</taxon>
        <taxon>Babesia</taxon>
    </lineage>
</organism>
<dbReference type="InterPro" id="IPR000300">
    <property type="entry name" value="IPPc"/>
</dbReference>
<dbReference type="GO" id="GO:0046856">
    <property type="term" value="P:phosphatidylinositol dephosphorylation"/>
    <property type="evidence" value="ECO:0007669"/>
    <property type="project" value="InterPro"/>
</dbReference>
<dbReference type="PANTHER" id="PTHR11200:SF275">
    <property type="entry name" value="LD06095P"/>
    <property type="match status" value="1"/>
</dbReference>
<dbReference type="InterPro" id="IPR046985">
    <property type="entry name" value="IP5"/>
</dbReference>
<dbReference type="GO" id="GO:0004439">
    <property type="term" value="F:phosphatidylinositol-4,5-bisphosphate 5-phosphatase activity"/>
    <property type="evidence" value="ECO:0007669"/>
    <property type="project" value="TreeGrafter"/>
</dbReference>
<name>A0AAD8LJ34_BABGI</name>
<keyword evidence="2" id="KW-0378">Hydrolase</keyword>
<accession>A0AAD8LJ34</accession>
<keyword evidence="2" id="KW-0540">Nuclease</keyword>
<dbReference type="GO" id="GO:0004519">
    <property type="term" value="F:endonuclease activity"/>
    <property type="evidence" value="ECO:0007669"/>
    <property type="project" value="UniProtKB-KW"/>
</dbReference>
<protein>
    <submittedName>
        <fullName evidence="2">Endonuclease/exonuclease/phosphatase domain containing protein</fullName>
    </submittedName>
</protein>
<comment type="caution">
    <text evidence="2">The sequence shown here is derived from an EMBL/GenBank/DDBJ whole genome shotgun (WGS) entry which is preliminary data.</text>
</comment>
<evidence type="ECO:0000313" key="2">
    <source>
        <dbReference type="EMBL" id="KAK1443159.1"/>
    </source>
</evidence>
<feature type="domain" description="Inositol polyphosphate-related phosphatase" evidence="1">
    <location>
        <begin position="346"/>
        <end position="677"/>
    </location>
</feature>
<dbReference type="Gene3D" id="3.60.10.10">
    <property type="entry name" value="Endonuclease/exonuclease/phosphatase"/>
    <property type="match status" value="1"/>
</dbReference>
<dbReference type="SUPFAM" id="SSF56219">
    <property type="entry name" value="DNase I-like"/>
    <property type="match status" value="1"/>
</dbReference>
<keyword evidence="2" id="KW-0255">Endonuclease</keyword>
<dbReference type="InterPro" id="IPR036691">
    <property type="entry name" value="Endo/exonu/phosph_ase_sf"/>
</dbReference>
<reference evidence="2" key="1">
    <citation type="submission" date="2023-08" db="EMBL/GenBank/DDBJ databases">
        <title>Draft sequence of the Babesia gibsoni genome.</title>
        <authorList>
            <person name="Yamagishi J.Y."/>
            <person name="Xuan X.X."/>
        </authorList>
    </citation>
    <scope>NUCLEOTIDE SEQUENCE</scope>
    <source>
        <strain evidence="2">Azabu</strain>
    </source>
</reference>
<keyword evidence="3" id="KW-1185">Reference proteome</keyword>
<evidence type="ECO:0000313" key="3">
    <source>
        <dbReference type="Proteomes" id="UP001230268"/>
    </source>
</evidence>